<keyword evidence="1" id="KW-0812">Transmembrane</keyword>
<dbReference type="Proteomes" id="UP000662814">
    <property type="component" value="Chromosome"/>
</dbReference>
<evidence type="ECO:0000313" key="2">
    <source>
        <dbReference type="EMBL" id="QPZ37611.1"/>
    </source>
</evidence>
<dbReference type="RefSeq" id="WP_166990866.1">
    <property type="nucleotide sequence ID" value="NZ_CP061169.1"/>
</dbReference>
<keyword evidence="1" id="KW-0472">Membrane</keyword>
<protein>
    <recommendedName>
        <fullName evidence="4">DUF2975 domain-containing protein</fullName>
    </recommendedName>
</protein>
<feature type="transmembrane region" description="Helical" evidence="1">
    <location>
        <begin position="182"/>
        <end position="207"/>
    </location>
</feature>
<sequence length="221" mass="23080">MMTDAGTQPTATTQRSRTERLERYLLQVIATGAVMFSIIGAWAAITRAIYILTSPTVRVDGMTSAADRADLVAEFGSVSDAASVTANVTVSGLPTGARWWLVAADALPVLTGFGVAAVIIVFIVSVLKGRPFGTMTLWGLVAYAALALIGDWGHGVLTAIAHSEVASYLGGSAASGVSTDDVFFLSLDISMTPLVWAIALAVIAAAFEIGRRMQRDTEGLV</sequence>
<evidence type="ECO:0000313" key="3">
    <source>
        <dbReference type="Proteomes" id="UP000662814"/>
    </source>
</evidence>
<feature type="transmembrane region" description="Helical" evidence="1">
    <location>
        <begin position="99"/>
        <end position="125"/>
    </location>
</feature>
<keyword evidence="3" id="KW-1185">Reference proteome</keyword>
<evidence type="ECO:0000256" key="1">
    <source>
        <dbReference type="SAM" id="Phobius"/>
    </source>
</evidence>
<feature type="transmembrane region" description="Helical" evidence="1">
    <location>
        <begin position="24"/>
        <end position="45"/>
    </location>
</feature>
<accession>A0ABX6YFQ5</accession>
<feature type="transmembrane region" description="Helical" evidence="1">
    <location>
        <begin position="137"/>
        <end position="162"/>
    </location>
</feature>
<gene>
    <name evidence="2" type="ORF">HCR76_12335</name>
</gene>
<keyword evidence="1" id="KW-1133">Transmembrane helix</keyword>
<proteinExistence type="predicted"/>
<organism evidence="2 3">
    <name type="scientific">Paramicrobacterium chengjingii</name>
    <dbReference type="NCBI Taxonomy" id="2769067"/>
    <lineage>
        <taxon>Bacteria</taxon>
        <taxon>Bacillati</taxon>
        <taxon>Actinomycetota</taxon>
        <taxon>Actinomycetes</taxon>
        <taxon>Micrococcales</taxon>
        <taxon>Microbacteriaceae</taxon>
        <taxon>Paramicrobacterium</taxon>
    </lineage>
</organism>
<name>A0ABX6YFQ5_9MICO</name>
<evidence type="ECO:0008006" key="4">
    <source>
        <dbReference type="Google" id="ProtNLM"/>
    </source>
</evidence>
<reference evidence="2 3" key="1">
    <citation type="submission" date="2020-12" db="EMBL/GenBank/DDBJ databases">
        <title>Microbacterium sp. HY060.</title>
        <authorList>
            <person name="Zhou J."/>
        </authorList>
    </citation>
    <scope>NUCLEOTIDE SEQUENCE [LARGE SCALE GENOMIC DNA]</scope>
    <source>
        <strain evidence="2 3">HY60</strain>
    </source>
</reference>
<dbReference type="EMBL" id="CP061169">
    <property type="protein sequence ID" value="QPZ37611.1"/>
    <property type="molecule type" value="Genomic_DNA"/>
</dbReference>